<evidence type="ECO:0000313" key="2">
    <source>
        <dbReference type="Proteomes" id="UP000587991"/>
    </source>
</evidence>
<sequence length="138" mass="15811">MLMSLLMSGVVLASGYNVDPKPLPQTLLYTRLAKGCEEVSLQGWKHPVKGVFEHNRVKLYRVQLCNERKYPVFYVDVPYDPQGQTGDYFWPLYESLRKANGGWPLSLVAVNNNTVIMLTWRKDGVALPEFEFYKPDPA</sequence>
<reference evidence="1 2" key="1">
    <citation type="submission" date="2020-04" db="EMBL/GenBank/DDBJ databases">
        <title>Draft genome of Leeia sp. IMCC25680.</title>
        <authorList>
            <person name="Song J."/>
            <person name="Cho J.-C."/>
        </authorList>
    </citation>
    <scope>NUCLEOTIDE SEQUENCE [LARGE SCALE GENOMIC DNA]</scope>
    <source>
        <strain evidence="1 2">IMCC25680</strain>
    </source>
</reference>
<proteinExistence type="predicted"/>
<evidence type="ECO:0000313" key="1">
    <source>
        <dbReference type="EMBL" id="NLR74893.1"/>
    </source>
</evidence>
<dbReference type="Proteomes" id="UP000587991">
    <property type="component" value="Unassembled WGS sequence"/>
</dbReference>
<comment type="caution">
    <text evidence="1">The sequence shown here is derived from an EMBL/GenBank/DDBJ whole genome shotgun (WGS) entry which is preliminary data.</text>
</comment>
<gene>
    <name evidence="1" type="ORF">HF682_06960</name>
</gene>
<dbReference type="EMBL" id="JABAIM010000001">
    <property type="protein sequence ID" value="NLR74893.1"/>
    <property type="molecule type" value="Genomic_DNA"/>
</dbReference>
<protein>
    <submittedName>
        <fullName evidence="1">Uncharacterized protein</fullName>
    </submittedName>
</protein>
<organism evidence="1 2">
    <name type="scientific">Leeia aquatica</name>
    <dbReference type="NCBI Taxonomy" id="2725557"/>
    <lineage>
        <taxon>Bacteria</taxon>
        <taxon>Pseudomonadati</taxon>
        <taxon>Pseudomonadota</taxon>
        <taxon>Betaproteobacteria</taxon>
        <taxon>Neisseriales</taxon>
        <taxon>Leeiaceae</taxon>
        <taxon>Leeia</taxon>
    </lineage>
</organism>
<name>A0A847S530_9NEIS</name>
<keyword evidence="2" id="KW-1185">Reference proteome</keyword>
<dbReference type="AlphaFoldDB" id="A0A847S530"/>
<dbReference type="RefSeq" id="WP_168876472.1">
    <property type="nucleotide sequence ID" value="NZ_JABAIM010000001.1"/>
</dbReference>
<accession>A0A847S530</accession>